<gene>
    <name evidence="7" type="ORF">CANTADRAFT_22213</name>
</gene>
<dbReference type="InterPro" id="IPR029063">
    <property type="entry name" value="SAM-dependent_MTases_sf"/>
</dbReference>
<dbReference type="RefSeq" id="XP_020064602.1">
    <property type="nucleotide sequence ID" value="XM_020206797.1"/>
</dbReference>
<evidence type="ECO:0000256" key="1">
    <source>
        <dbReference type="ARBA" id="ARBA00012880"/>
    </source>
</evidence>
<dbReference type="Proteomes" id="UP000094285">
    <property type="component" value="Unassembled WGS sequence"/>
</dbReference>
<keyword evidence="2 7" id="KW-0489">Methyltransferase</keyword>
<protein>
    <recommendedName>
        <fullName evidence="1">catechol O-methyltransferase</fullName>
        <ecNumber evidence="1">2.1.1.6</ecNumber>
    </recommendedName>
</protein>
<dbReference type="PANTHER" id="PTHR43836:SF2">
    <property type="entry name" value="CATECHOL O-METHYLTRANSFERASE 1-RELATED"/>
    <property type="match status" value="1"/>
</dbReference>
<dbReference type="GO" id="GO:0032259">
    <property type="term" value="P:methylation"/>
    <property type="evidence" value="ECO:0007669"/>
    <property type="project" value="UniProtKB-KW"/>
</dbReference>
<dbReference type="GO" id="GO:0008171">
    <property type="term" value="F:O-methyltransferase activity"/>
    <property type="evidence" value="ECO:0007669"/>
    <property type="project" value="InterPro"/>
</dbReference>
<dbReference type="OrthoDB" id="186626at2759"/>
<dbReference type="Pfam" id="PF01596">
    <property type="entry name" value="Methyltransf_3"/>
    <property type="match status" value="1"/>
</dbReference>
<dbReference type="PANTHER" id="PTHR43836">
    <property type="entry name" value="CATECHOL O-METHYLTRANSFERASE 1-RELATED"/>
    <property type="match status" value="1"/>
</dbReference>
<dbReference type="SUPFAM" id="SSF53335">
    <property type="entry name" value="S-adenosyl-L-methionine-dependent methyltransferases"/>
    <property type="match status" value="1"/>
</dbReference>
<keyword evidence="8" id="KW-1185">Reference proteome</keyword>
<evidence type="ECO:0000256" key="2">
    <source>
        <dbReference type="ARBA" id="ARBA00022603"/>
    </source>
</evidence>
<evidence type="ECO:0000256" key="3">
    <source>
        <dbReference type="ARBA" id="ARBA00022679"/>
    </source>
</evidence>
<dbReference type="EC" id="2.1.1.6" evidence="1"/>
<dbReference type="PROSITE" id="PS51682">
    <property type="entry name" value="SAM_OMT_I"/>
    <property type="match status" value="1"/>
</dbReference>
<evidence type="ECO:0000256" key="4">
    <source>
        <dbReference type="ARBA" id="ARBA00022691"/>
    </source>
</evidence>
<dbReference type="Gene3D" id="3.40.50.150">
    <property type="entry name" value="Vaccinia Virus protein VP39"/>
    <property type="match status" value="1"/>
</dbReference>
<proteinExistence type="inferred from homology"/>
<dbReference type="InterPro" id="IPR002935">
    <property type="entry name" value="SAM_O-MeTrfase"/>
</dbReference>
<reference evidence="8" key="1">
    <citation type="submission" date="2016-05" db="EMBL/GenBank/DDBJ databases">
        <title>Comparative genomics of biotechnologically important yeasts.</title>
        <authorList>
            <consortium name="DOE Joint Genome Institute"/>
            <person name="Riley R."/>
            <person name="Haridas S."/>
            <person name="Wolfe K.H."/>
            <person name="Lopes M.R."/>
            <person name="Hittinger C.T."/>
            <person name="Goker M."/>
            <person name="Salamov A."/>
            <person name="Wisecaver J."/>
            <person name="Long T.M."/>
            <person name="Aerts A.L."/>
            <person name="Barry K."/>
            <person name="Choi C."/>
            <person name="Clum A."/>
            <person name="Coughlan A.Y."/>
            <person name="Deshpande S."/>
            <person name="Douglass A.P."/>
            <person name="Hanson S.J."/>
            <person name="Klenk H.-P."/>
            <person name="Labutti K."/>
            <person name="Lapidus A."/>
            <person name="Lindquist E."/>
            <person name="Lipzen A."/>
            <person name="Meier-Kolthoff J.P."/>
            <person name="Ohm R.A."/>
            <person name="Otillar R.P."/>
            <person name="Pangilinan J."/>
            <person name="Peng Y."/>
            <person name="Rokas A."/>
            <person name="Rosa C.A."/>
            <person name="Scheuner C."/>
            <person name="Sibirny A.A."/>
            <person name="Slot J.C."/>
            <person name="Stielow J.B."/>
            <person name="Sun H."/>
            <person name="Kurtzman C.P."/>
            <person name="Blackwell M."/>
            <person name="Grigoriev I.V."/>
            <person name="Jeffries T.W."/>
        </authorList>
    </citation>
    <scope>NUCLEOTIDE SEQUENCE [LARGE SCALE GENOMIC DNA]</scope>
    <source>
        <strain evidence="8">NRRL Y-17324</strain>
    </source>
</reference>
<comment type="similarity">
    <text evidence="6">Belongs to the class I-like SAM-binding methyltransferase superfamily. Cation-dependent O-methyltransferase family.</text>
</comment>
<sequence>MSREQALADHIFGLPQHQLEAVRGHPAKVCELIEQFSAQHLLTITSPQRAAAVVVHLKAQYKKNPPKVMLELGGYIGYSAILFSHQLAPDSYAQYYSFESNKEHAKIARQLVDLAGLTNRIEIVDGKASNSLQSLGNKVARLSYVAPAFVYLDHGKELFIPDLRVLETLNLIAPGTVVVAANSYAGGVPEYVRYVRGTPAERREYNYDVRNVSGKIMPGRWNMLYESKGIELDDEGLEITRCIDYLNG</sequence>
<dbReference type="EMBL" id="KV453912">
    <property type="protein sequence ID" value="ODV79480.1"/>
    <property type="molecule type" value="Genomic_DNA"/>
</dbReference>
<keyword evidence="5" id="KW-0128">Catecholamine metabolism</keyword>
<evidence type="ECO:0000313" key="7">
    <source>
        <dbReference type="EMBL" id="ODV79480.1"/>
    </source>
</evidence>
<name>A0A1E4SJ14_9ASCO</name>
<dbReference type="GO" id="GO:0006584">
    <property type="term" value="P:catecholamine metabolic process"/>
    <property type="evidence" value="ECO:0007669"/>
    <property type="project" value="UniProtKB-KW"/>
</dbReference>
<evidence type="ECO:0000256" key="6">
    <source>
        <dbReference type="ARBA" id="ARBA00023453"/>
    </source>
</evidence>
<organism evidence="7 8">
    <name type="scientific">Suhomyces tanzawaensis NRRL Y-17324</name>
    <dbReference type="NCBI Taxonomy" id="984487"/>
    <lineage>
        <taxon>Eukaryota</taxon>
        <taxon>Fungi</taxon>
        <taxon>Dikarya</taxon>
        <taxon>Ascomycota</taxon>
        <taxon>Saccharomycotina</taxon>
        <taxon>Pichiomycetes</taxon>
        <taxon>Debaryomycetaceae</taxon>
        <taxon>Suhomyces</taxon>
    </lineage>
</organism>
<accession>A0A1E4SJ14</accession>
<evidence type="ECO:0000256" key="5">
    <source>
        <dbReference type="ARBA" id="ARBA00022939"/>
    </source>
</evidence>
<keyword evidence="3 7" id="KW-0808">Transferase</keyword>
<dbReference type="GeneID" id="30980934"/>
<dbReference type="STRING" id="984487.A0A1E4SJ14"/>
<keyword evidence="4" id="KW-0949">S-adenosyl-L-methionine</keyword>
<evidence type="ECO:0000313" key="8">
    <source>
        <dbReference type="Proteomes" id="UP000094285"/>
    </source>
</evidence>
<dbReference type="AlphaFoldDB" id="A0A1E4SJ14"/>